<dbReference type="EC" id="2.1.1.-" evidence="3"/>
<dbReference type="AlphaFoldDB" id="A0A221VY22"/>
<evidence type="ECO:0000256" key="1">
    <source>
        <dbReference type="PROSITE-ProRule" id="PRU01026"/>
    </source>
</evidence>
<dbReference type="PANTHER" id="PTHR11727">
    <property type="entry name" value="DIMETHYLADENOSINE TRANSFERASE"/>
    <property type="match status" value="1"/>
</dbReference>
<dbReference type="GO" id="GO:0000179">
    <property type="term" value="F:rRNA (adenine-N6,N6-)-dimethyltransferase activity"/>
    <property type="evidence" value="ECO:0007669"/>
    <property type="project" value="UniProtKB-UniRule"/>
</dbReference>
<dbReference type="CDD" id="cd02440">
    <property type="entry name" value="AdoMet_MTases"/>
    <property type="match status" value="1"/>
</dbReference>
<name>A0A221VY22_9PSEU</name>
<organism evidence="3 4">
    <name type="scientific">Actinoalloteichus hoggarensis</name>
    <dbReference type="NCBI Taxonomy" id="1470176"/>
    <lineage>
        <taxon>Bacteria</taxon>
        <taxon>Bacillati</taxon>
        <taxon>Actinomycetota</taxon>
        <taxon>Actinomycetes</taxon>
        <taxon>Pseudonocardiales</taxon>
        <taxon>Pseudonocardiaceae</taxon>
        <taxon>Actinoalloteichus</taxon>
    </lineage>
</organism>
<accession>A0A221VY22</accession>
<evidence type="ECO:0000256" key="2">
    <source>
        <dbReference type="SAM" id="MobiDB-lite"/>
    </source>
</evidence>
<sequence length="291" mass="32410">MSKHDSRHLHLPGRHELGQNHLVDDRIIARVADLVRAEPPGPVLEYGAGDGALTEVLVTLGRSVTAVEIDPRRVRTLRTRFGDRADVVHADLLTHRPAGTGHHIVSNVPFHLTTPLLRRLLDAGDWRTATLLVQWEVARKRAGIGGTTMLTALWWPWYEFSLAGRVPAAAFRPRPAVDGGLLVMRRRAKPLVSESERDDYQRLVRAVFTGRGTGLRGILTRLGEARRVARWLREEGLSGGELPRRLTAHQWVRLFRTVGGPGPAPQRGGPDRRGRREEPPARLPHHGGRTS</sequence>
<protein>
    <submittedName>
        <fullName evidence="3">rRNA methyltransferase</fullName>
        <ecNumber evidence="3">2.1.1.-</ecNumber>
    </submittedName>
</protein>
<dbReference type="InterPro" id="IPR029063">
    <property type="entry name" value="SAM-dependent_MTases_sf"/>
</dbReference>
<dbReference type="Proteomes" id="UP000204221">
    <property type="component" value="Chromosome"/>
</dbReference>
<keyword evidence="1 3" id="KW-0808">Transferase</keyword>
<dbReference type="RefSeq" id="WP_093940163.1">
    <property type="nucleotide sequence ID" value="NZ_CP022521.1"/>
</dbReference>
<keyword evidence="1" id="KW-0949">S-adenosyl-L-methionine</keyword>
<feature type="binding site" evidence="1">
    <location>
        <position position="68"/>
    </location>
    <ligand>
        <name>S-adenosyl-L-methionine</name>
        <dbReference type="ChEBI" id="CHEBI:59789"/>
    </ligand>
</feature>
<evidence type="ECO:0000313" key="3">
    <source>
        <dbReference type="EMBL" id="ASO18470.1"/>
    </source>
</evidence>
<gene>
    <name evidence="3" type="primary">carB1</name>
    <name evidence="3" type="ORF">AHOG_04070</name>
</gene>
<dbReference type="NCBIfam" id="NF000499">
    <property type="entry name" value="Erm23S_rRNA_broad"/>
    <property type="match status" value="1"/>
</dbReference>
<keyword evidence="1 3" id="KW-0489">Methyltransferase</keyword>
<feature type="binding site" evidence="1">
    <location>
        <position position="47"/>
    </location>
    <ligand>
        <name>S-adenosyl-L-methionine</name>
        <dbReference type="ChEBI" id="CHEBI:59789"/>
    </ligand>
</feature>
<dbReference type="SMART" id="SM00650">
    <property type="entry name" value="rADc"/>
    <property type="match status" value="1"/>
</dbReference>
<feature type="binding site" evidence="1">
    <location>
        <position position="91"/>
    </location>
    <ligand>
        <name>S-adenosyl-L-methionine</name>
        <dbReference type="ChEBI" id="CHEBI:59789"/>
    </ligand>
</feature>
<feature type="binding site" evidence="1">
    <location>
        <position position="107"/>
    </location>
    <ligand>
        <name>S-adenosyl-L-methionine</name>
        <dbReference type="ChEBI" id="CHEBI:59789"/>
    </ligand>
</feature>
<dbReference type="GO" id="GO:0005829">
    <property type="term" value="C:cytosol"/>
    <property type="evidence" value="ECO:0007669"/>
    <property type="project" value="TreeGrafter"/>
</dbReference>
<dbReference type="InterPro" id="IPR001737">
    <property type="entry name" value="KsgA/Erm"/>
</dbReference>
<dbReference type="InterPro" id="IPR020596">
    <property type="entry name" value="rRNA_Ade_Mease_Trfase_CS"/>
</dbReference>
<dbReference type="PROSITE" id="PS01131">
    <property type="entry name" value="RRNA_A_DIMETH"/>
    <property type="match status" value="1"/>
</dbReference>
<comment type="similarity">
    <text evidence="1">Belongs to the class I-like SAM-binding methyltransferase superfamily. rRNA adenine N(6)-methyltransferase family.</text>
</comment>
<feature type="compositionally biased region" description="Basic and acidic residues" evidence="2">
    <location>
        <begin position="269"/>
        <end position="280"/>
    </location>
</feature>
<keyword evidence="1" id="KW-0694">RNA-binding</keyword>
<dbReference type="PROSITE" id="PS51689">
    <property type="entry name" value="SAM_RNA_A_N6_MT"/>
    <property type="match status" value="1"/>
</dbReference>
<dbReference type="EMBL" id="CP022521">
    <property type="protein sequence ID" value="ASO18470.1"/>
    <property type="molecule type" value="Genomic_DNA"/>
</dbReference>
<feature type="binding site" evidence="1">
    <location>
        <position position="22"/>
    </location>
    <ligand>
        <name>S-adenosyl-L-methionine</name>
        <dbReference type="ChEBI" id="CHEBI:59789"/>
    </ligand>
</feature>
<dbReference type="Pfam" id="PF00398">
    <property type="entry name" value="RrnaAD"/>
    <property type="match status" value="1"/>
</dbReference>
<feature type="binding site" evidence="1">
    <location>
        <position position="20"/>
    </location>
    <ligand>
        <name>S-adenosyl-L-methionine</name>
        <dbReference type="ChEBI" id="CHEBI:59789"/>
    </ligand>
</feature>
<evidence type="ECO:0000313" key="4">
    <source>
        <dbReference type="Proteomes" id="UP000204221"/>
    </source>
</evidence>
<feature type="region of interest" description="Disordered" evidence="2">
    <location>
        <begin position="256"/>
        <end position="291"/>
    </location>
</feature>
<reference evidence="3 4" key="1">
    <citation type="submission" date="2017-07" db="EMBL/GenBank/DDBJ databases">
        <title>Complete genome sequence of Actinoalloteichus hoggarensis DSM 45943, type strain of Actinoalloteichus hoggarensis.</title>
        <authorList>
            <person name="Ruckert C."/>
            <person name="Nouioui I."/>
            <person name="Willmese J."/>
            <person name="van Wezel G."/>
            <person name="Klenk H.-P."/>
            <person name="Kalinowski J."/>
            <person name="Zotchev S.B."/>
        </authorList>
    </citation>
    <scope>NUCLEOTIDE SEQUENCE [LARGE SCALE GENOMIC DNA]</scope>
    <source>
        <strain evidence="3 4">DSM 45943</strain>
    </source>
</reference>
<dbReference type="InterPro" id="IPR020598">
    <property type="entry name" value="rRNA_Ade_methylase_Trfase_N"/>
</dbReference>
<dbReference type="GO" id="GO:0003723">
    <property type="term" value="F:RNA binding"/>
    <property type="evidence" value="ECO:0007669"/>
    <property type="project" value="UniProtKB-UniRule"/>
</dbReference>
<dbReference type="PANTHER" id="PTHR11727:SF7">
    <property type="entry name" value="DIMETHYLADENOSINE TRANSFERASE-RELATED"/>
    <property type="match status" value="1"/>
</dbReference>
<dbReference type="SUPFAM" id="SSF53335">
    <property type="entry name" value="S-adenosyl-L-methionine-dependent methyltransferases"/>
    <property type="match status" value="1"/>
</dbReference>
<dbReference type="OrthoDB" id="3616874at2"/>
<dbReference type="KEGG" id="ahg:AHOG_04070"/>
<keyword evidence="4" id="KW-1185">Reference proteome</keyword>
<dbReference type="Gene3D" id="3.40.50.150">
    <property type="entry name" value="Vaccinia Virus protein VP39"/>
    <property type="match status" value="1"/>
</dbReference>
<proteinExistence type="inferred from homology"/>